<proteinExistence type="predicted"/>
<gene>
    <name evidence="2" type="ORF">TRUGW13939_06641</name>
</gene>
<dbReference type="Gene3D" id="3.40.50.720">
    <property type="entry name" value="NAD(P)-binding Rossmann-like Domain"/>
    <property type="match status" value="1"/>
</dbReference>
<dbReference type="OrthoDB" id="2898509at2759"/>
<dbReference type="PANTHER" id="PTHR47534">
    <property type="entry name" value="YALI0E05731P"/>
    <property type="match status" value="1"/>
</dbReference>
<keyword evidence="1" id="KW-0560">Oxidoreductase</keyword>
<organism evidence="2 3">
    <name type="scientific">Talaromyces rugulosus</name>
    <name type="common">Penicillium rugulosum</name>
    <dbReference type="NCBI Taxonomy" id="121627"/>
    <lineage>
        <taxon>Eukaryota</taxon>
        <taxon>Fungi</taxon>
        <taxon>Dikarya</taxon>
        <taxon>Ascomycota</taxon>
        <taxon>Pezizomycotina</taxon>
        <taxon>Eurotiomycetes</taxon>
        <taxon>Eurotiomycetidae</taxon>
        <taxon>Eurotiales</taxon>
        <taxon>Trichocomaceae</taxon>
        <taxon>Talaromyces</taxon>
        <taxon>Talaromyces sect. Islandici</taxon>
    </lineage>
</organism>
<evidence type="ECO:0000313" key="3">
    <source>
        <dbReference type="Proteomes" id="UP000509510"/>
    </source>
</evidence>
<keyword evidence="3" id="KW-1185">Reference proteome</keyword>
<dbReference type="InterPro" id="IPR002347">
    <property type="entry name" value="SDR_fam"/>
</dbReference>
<dbReference type="SUPFAM" id="SSF51735">
    <property type="entry name" value="NAD(P)-binding Rossmann-fold domains"/>
    <property type="match status" value="1"/>
</dbReference>
<dbReference type="InterPro" id="IPR052228">
    <property type="entry name" value="Sec_Metab_Biosynth_Oxidored"/>
</dbReference>
<evidence type="ECO:0000256" key="1">
    <source>
        <dbReference type="ARBA" id="ARBA00023002"/>
    </source>
</evidence>
<dbReference type="Pfam" id="PF00106">
    <property type="entry name" value="adh_short"/>
    <property type="match status" value="1"/>
</dbReference>
<dbReference type="Proteomes" id="UP000509510">
    <property type="component" value="Chromosome III"/>
</dbReference>
<accession>A0A7H8QZU9</accession>
<dbReference type="GeneID" id="55994136"/>
<dbReference type="RefSeq" id="XP_035345685.1">
    <property type="nucleotide sequence ID" value="XM_035489792.1"/>
</dbReference>
<dbReference type="EMBL" id="CP055900">
    <property type="protein sequence ID" value="QKX59507.1"/>
    <property type="molecule type" value="Genomic_DNA"/>
</dbReference>
<evidence type="ECO:0008006" key="4">
    <source>
        <dbReference type="Google" id="ProtNLM"/>
    </source>
</evidence>
<dbReference type="KEGG" id="trg:TRUGW13939_06641"/>
<dbReference type="PANTHER" id="PTHR47534:SF2">
    <property type="entry name" value="KETOREDUCTASE (KR) DOMAIN-CONTAINING PROTEIN-RELATED"/>
    <property type="match status" value="1"/>
</dbReference>
<dbReference type="AlphaFoldDB" id="A0A7H8QZU9"/>
<reference evidence="3" key="1">
    <citation type="submission" date="2020-06" db="EMBL/GenBank/DDBJ databases">
        <title>A chromosome-scale genome assembly of Talaromyces rugulosus W13939.</title>
        <authorList>
            <person name="Wang B."/>
            <person name="Guo L."/>
            <person name="Ye K."/>
            <person name="Wang L."/>
        </authorList>
    </citation>
    <scope>NUCLEOTIDE SEQUENCE [LARGE SCALE GENOMIC DNA]</scope>
    <source>
        <strain evidence="3">W13939</strain>
    </source>
</reference>
<name>A0A7H8QZU9_TALRU</name>
<sequence>MYLFHHFQISTYRTLPLVAPVWKDAVGLAFGYDYLMHAVLSSQKHLSCALRLFRESLGKGAIDDDSDAILATSALIYYEAWSSPDALATENPTKESNEGLLYRASDDQLIGLASGMRHLFSSDKWGPLFKISLFSRTIVHRPIKAIERVALSLGRNPFELECLLAGFYNQPDKISDCHARQLPDQLISAKTQPRESTYSDIQPTPIDFPICAYDAYMNVAARLSILLSLLPGKGEDSTTPIGENTSSSALDIQPELLYDVSRVVYTFSLMFHPNFLRFTAETGLLVGVGPRRSHAAAPSEEIMGVNLVSWESMVSLSEIRAHNATVKSLGSGLVAVFVGGTSGIGFSTAREFTRQAVAPHIYLIGRNESQASSIISELRSINDSATVDFVKSDISLLKSVDVACQEISKKEEKVNLLFMTPGVLTMQGRTETSEGIDRKLSLHYYARMRFIQNLLPQLNLAASSGGLARVVSILGPGNEGKLVESDLDLKTNYNLPNAAGHSITMNSLSLVHYAAANPGVSFLHCNPGAVLTNAAREINPLIRGIISGAFMLLKPFPTSSFGIIPLAEAGERHLYAATNPIFAPKNQNAETVGADGERGSGAYRVGFDTAVLNEKKASSMMVKDYLDNGVGKKVWEHTADIFSKIVGSEGGK</sequence>
<evidence type="ECO:0000313" key="2">
    <source>
        <dbReference type="EMBL" id="QKX59507.1"/>
    </source>
</evidence>
<dbReference type="InterPro" id="IPR036291">
    <property type="entry name" value="NAD(P)-bd_dom_sf"/>
</dbReference>
<dbReference type="GO" id="GO:0016491">
    <property type="term" value="F:oxidoreductase activity"/>
    <property type="evidence" value="ECO:0007669"/>
    <property type="project" value="UniProtKB-KW"/>
</dbReference>
<protein>
    <recommendedName>
        <fullName evidence="4">Ketoreductase (KR) domain-containing protein</fullName>
    </recommendedName>
</protein>